<evidence type="ECO:0000313" key="2">
    <source>
        <dbReference type="Proteomes" id="UP000439903"/>
    </source>
</evidence>
<organism evidence="1 2">
    <name type="scientific">Gigaspora margarita</name>
    <dbReference type="NCBI Taxonomy" id="4874"/>
    <lineage>
        <taxon>Eukaryota</taxon>
        <taxon>Fungi</taxon>
        <taxon>Fungi incertae sedis</taxon>
        <taxon>Mucoromycota</taxon>
        <taxon>Glomeromycotina</taxon>
        <taxon>Glomeromycetes</taxon>
        <taxon>Diversisporales</taxon>
        <taxon>Gigasporaceae</taxon>
        <taxon>Gigaspora</taxon>
    </lineage>
</organism>
<name>A0A8H4ET75_GIGMA</name>
<dbReference type="AlphaFoldDB" id="A0A8H4ET75"/>
<dbReference type="Proteomes" id="UP000439903">
    <property type="component" value="Unassembled WGS sequence"/>
</dbReference>
<proteinExistence type="predicted"/>
<keyword evidence="2" id="KW-1185">Reference proteome</keyword>
<protein>
    <submittedName>
        <fullName evidence="1">Uncharacterized protein</fullName>
    </submittedName>
</protein>
<accession>A0A8H4ET75</accession>
<gene>
    <name evidence="1" type="ORF">F8M41_025186</name>
</gene>
<dbReference type="EMBL" id="WTPW01000090">
    <property type="protein sequence ID" value="KAF0549451.1"/>
    <property type="molecule type" value="Genomic_DNA"/>
</dbReference>
<evidence type="ECO:0000313" key="1">
    <source>
        <dbReference type="EMBL" id="KAF0549451.1"/>
    </source>
</evidence>
<reference evidence="1 2" key="1">
    <citation type="journal article" date="2019" name="Environ. Microbiol.">
        <title>At the nexus of three kingdoms: the genome of the mycorrhizal fungus Gigaspora margarita provides insights into plant, endobacterial and fungal interactions.</title>
        <authorList>
            <person name="Venice F."/>
            <person name="Ghignone S."/>
            <person name="Salvioli di Fossalunga A."/>
            <person name="Amselem J."/>
            <person name="Novero M."/>
            <person name="Xianan X."/>
            <person name="Sedzielewska Toro K."/>
            <person name="Morin E."/>
            <person name="Lipzen A."/>
            <person name="Grigoriev I.V."/>
            <person name="Henrissat B."/>
            <person name="Martin F.M."/>
            <person name="Bonfante P."/>
        </authorList>
    </citation>
    <scope>NUCLEOTIDE SEQUENCE [LARGE SCALE GENOMIC DNA]</scope>
    <source>
        <strain evidence="1 2">BEG34</strain>
    </source>
</reference>
<comment type="caution">
    <text evidence="1">The sequence shown here is derived from an EMBL/GenBank/DDBJ whole genome shotgun (WGS) entry which is preliminary data.</text>
</comment>
<sequence>MIVDESKESEEQYIVDEPEEFEEHTNEIESIENIPTGPILGLELEELDPASYPAITSPIKLCVGTA</sequence>